<reference evidence="1 2" key="1">
    <citation type="submission" date="2023-01" db="EMBL/GenBank/DDBJ databases">
        <title>Analysis of 21 Apiospora genomes using comparative genomics revels a genus with tremendous synthesis potential of carbohydrate active enzymes and secondary metabolites.</title>
        <authorList>
            <person name="Sorensen T."/>
        </authorList>
    </citation>
    <scope>NUCLEOTIDE SEQUENCE [LARGE SCALE GENOMIC DNA]</scope>
    <source>
        <strain evidence="1 2">CBS 24483</strain>
    </source>
</reference>
<dbReference type="EMBL" id="JAQQWE010000003">
    <property type="protein sequence ID" value="KAK7959657.1"/>
    <property type="molecule type" value="Genomic_DNA"/>
</dbReference>
<dbReference type="RefSeq" id="XP_066703360.1">
    <property type="nucleotide sequence ID" value="XM_066840733.1"/>
</dbReference>
<keyword evidence="2" id="KW-1185">Reference proteome</keyword>
<organism evidence="1 2">
    <name type="scientific">Apiospora aurea</name>
    <dbReference type="NCBI Taxonomy" id="335848"/>
    <lineage>
        <taxon>Eukaryota</taxon>
        <taxon>Fungi</taxon>
        <taxon>Dikarya</taxon>
        <taxon>Ascomycota</taxon>
        <taxon>Pezizomycotina</taxon>
        <taxon>Sordariomycetes</taxon>
        <taxon>Xylariomycetidae</taxon>
        <taxon>Amphisphaeriales</taxon>
        <taxon>Apiosporaceae</taxon>
        <taxon>Apiospora</taxon>
    </lineage>
</organism>
<accession>A0ABR1QMT7</accession>
<comment type="caution">
    <text evidence="1">The sequence shown here is derived from an EMBL/GenBank/DDBJ whole genome shotgun (WGS) entry which is preliminary data.</text>
</comment>
<evidence type="ECO:0000313" key="2">
    <source>
        <dbReference type="Proteomes" id="UP001391051"/>
    </source>
</evidence>
<sequence>MSALVTTRQQRIACPFHAASLLVGYAMGVVDECDRLGFSDMAHVHEHLRNKHYHHMPEEERDAVRYLFSKCNQRVPGRDKWYRLFRICAPDLTPPDSHYHFLLSDFLNAFPNYRGALQQENLLLAFVLDH</sequence>
<evidence type="ECO:0000313" key="1">
    <source>
        <dbReference type="EMBL" id="KAK7959657.1"/>
    </source>
</evidence>
<dbReference type="GeneID" id="92073795"/>
<dbReference type="Proteomes" id="UP001391051">
    <property type="component" value="Unassembled WGS sequence"/>
</dbReference>
<name>A0ABR1QMT7_9PEZI</name>
<gene>
    <name evidence="1" type="ORF">PG986_004511</name>
</gene>
<protein>
    <submittedName>
        <fullName evidence="1">Uncharacterized protein</fullName>
    </submittedName>
</protein>
<proteinExistence type="predicted"/>